<reference evidence="1 2" key="1">
    <citation type="journal article" date="2011" name="J. Bacteriol.">
        <title>Genome sequence of 'Pedosphaera parvula' Ellin514, an aerobic Verrucomicrobial isolate from pasture soil.</title>
        <authorList>
            <person name="Kant R."/>
            <person name="van Passel M.W."/>
            <person name="Sangwan P."/>
            <person name="Palva A."/>
            <person name="Lucas S."/>
            <person name="Copeland A."/>
            <person name="Lapidus A."/>
            <person name="Glavina Del Rio T."/>
            <person name="Dalin E."/>
            <person name="Tice H."/>
            <person name="Bruce D."/>
            <person name="Goodwin L."/>
            <person name="Pitluck S."/>
            <person name="Chertkov O."/>
            <person name="Larimer F.W."/>
            <person name="Land M.L."/>
            <person name="Hauser L."/>
            <person name="Brettin T.S."/>
            <person name="Detter J.C."/>
            <person name="Han S."/>
            <person name="de Vos W.M."/>
            <person name="Janssen P.H."/>
            <person name="Smidt H."/>
        </authorList>
    </citation>
    <scope>NUCLEOTIDE SEQUENCE [LARGE SCALE GENOMIC DNA]</scope>
    <source>
        <strain evidence="1 2">Ellin514</strain>
    </source>
</reference>
<dbReference type="Proteomes" id="UP000003688">
    <property type="component" value="Unassembled WGS sequence"/>
</dbReference>
<dbReference type="EMBL" id="ABOX02000004">
    <property type="protein sequence ID" value="EEF62474.1"/>
    <property type="molecule type" value="Genomic_DNA"/>
</dbReference>
<dbReference type="RefSeq" id="WP_007413354.1">
    <property type="nucleotide sequence ID" value="NZ_ABOX02000004.1"/>
</dbReference>
<keyword evidence="2" id="KW-1185">Reference proteome</keyword>
<dbReference type="AlphaFoldDB" id="B9XC06"/>
<proteinExistence type="predicted"/>
<dbReference type="STRING" id="320771.Cflav_PD5109"/>
<evidence type="ECO:0008006" key="3">
    <source>
        <dbReference type="Google" id="ProtNLM"/>
    </source>
</evidence>
<organism evidence="1 2">
    <name type="scientific">Pedosphaera parvula (strain Ellin514)</name>
    <dbReference type="NCBI Taxonomy" id="320771"/>
    <lineage>
        <taxon>Bacteria</taxon>
        <taxon>Pseudomonadati</taxon>
        <taxon>Verrucomicrobiota</taxon>
        <taxon>Pedosphaerae</taxon>
        <taxon>Pedosphaerales</taxon>
        <taxon>Pedosphaeraceae</taxon>
        <taxon>Pedosphaera</taxon>
    </lineage>
</organism>
<dbReference type="PROSITE" id="PS51257">
    <property type="entry name" value="PROKAR_LIPOPROTEIN"/>
    <property type="match status" value="1"/>
</dbReference>
<evidence type="ECO:0000313" key="2">
    <source>
        <dbReference type="Proteomes" id="UP000003688"/>
    </source>
</evidence>
<evidence type="ECO:0000313" key="1">
    <source>
        <dbReference type="EMBL" id="EEF62474.1"/>
    </source>
</evidence>
<name>B9XC06_PEDPL</name>
<sequence>MKGWGVITCGLICSLLLVGCKHEVLPAIRDGAILRKDCLHLCTQLPNGYVPSQDWPESIRRLCPAQVVRSSNVIEIVVHQSETELSGYVVLEGDQTAPLIQYSSIKPTGLDGIYEFELPFTSNF</sequence>
<comment type="caution">
    <text evidence="1">The sequence shown here is derived from an EMBL/GenBank/DDBJ whole genome shotgun (WGS) entry which is preliminary data.</text>
</comment>
<accession>B9XC06</accession>
<protein>
    <recommendedName>
        <fullName evidence="3">Lipoprotein</fullName>
    </recommendedName>
</protein>
<gene>
    <name evidence="1" type="ORF">Cflav_PD5109</name>
</gene>